<sequence>DPDDLFGVSKWINLYHSGDYVGRALWEPEPDRPMPLGDNAIPDEVDKMDVLLGAGAHTHYLDGDDPRVRDILRSELE</sequence>
<accession>F9UIS3</accession>
<protein>
    <submittedName>
        <fullName evidence="1">Uncharacterized protein</fullName>
    </submittedName>
</protein>
<feature type="non-terminal residue" evidence="1">
    <location>
        <position position="1"/>
    </location>
</feature>
<name>F9UIS3_9GAMM</name>
<evidence type="ECO:0000313" key="2">
    <source>
        <dbReference type="Proteomes" id="UP000005459"/>
    </source>
</evidence>
<organism evidence="1 2">
    <name type="scientific">Thiocapsa marina 5811</name>
    <dbReference type="NCBI Taxonomy" id="768671"/>
    <lineage>
        <taxon>Bacteria</taxon>
        <taxon>Pseudomonadati</taxon>
        <taxon>Pseudomonadota</taxon>
        <taxon>Gammaproteobacteria</taxon>
        <taxon>Chromatiales</taxon>
        <taxon>Chromatiaceae</taxon>
        <taxon>Thiocapsa</taxon>
    </lineage>
</organism>
<evidence type="ECO:0000313" key="1">
    <source>
        <dbReference type="EMBL" id="EGV15880.1"/>
    </source>
</evidence>
<dbReference type="Proteomes" id="UP000005459">
    <property type="component" value="Unassembled WGS sequence"/>
</dbReference>
<keyword evidence="2" id="KW-1185">Reference proteome</keyword>
<dbReference type="AlphaFoldDB" id="F9UIS3"/>
<gene>
    <name evidence="1" type="ORF">ThimaDRAFT_4826</name>
</gene>
<dbReference type="OrthoDB" id="4320047at2"/>
<reference evidence="1 2" key="1">
    <citation type="submission" date="2011-06" db="EMBL/GenBank/DDBJ databases">
        <title>The draft genome of Thiocapsa marina 5811.</title>
        <authorList>
            <consortium name="US DOE Joint Genome Institute (JGI-PGF)"/>
            <person name="Lucas S."/>
            <person name="Han J."/>
            <person name="Cheng J.-F."/>
            <person name="Goodwin L."/>
            <person name="Pitluck S."/>
            <person name="Peters L."/>
            <person name="Land M.L."/>
            <person name="Hauser L."/>
            <person name="Vogl K."/>
            <person name="Liu Z."/>
            <person name="Imhoff J."/>
            <person name="Thiel V."/>
            <person name="Frigaard N.-U."/>
            <person name="Bryant D."/>
            <person name="Woyke T.J."/>
        </authorList>
    </citation>
    <scope>NUCLEOTIDE SEQUENCE [LARGE SCALE GENOMIC DNA]</scope>
    <source>
        <strain evidence="1 2">5811</strain>
    </source>
</reference>
<dbReference type="EMBL" id="AFWV01000033">
    <property type="protein sequence ID" value="EGV15880.1"/>
    <property type="molecule type" value="Genomic_DNA"/>
</dbReference>
<dbReference type="RefSeq" id="WP_007195694.1">
    <property type="nucleotide sequence ID" value="NZ_AFWV01000033.1"/>
</dbReference>
<proteinExistence type="predicted"/>